<dbReference type="AlphaFoldDB" id="A0A1M5HCB8"/>
<proteinExistence type="predicted"/>
<gene>
    <name evidence="3" type="ORF">SAMN05444169_0730</name>
</gene>
<dbReference type="EMBL" id="LT670818">
    <property type="protein sequence ID" value="SHG13551.1"/>
    <property type="molecule type" value="Genomic_DNA"/>
</dbReference>
<organism evidence="3 4">
    <name type="scientific">Bradyrhizobium erythrophlei</name>
    <dbReference type="NCBI Taxonomy" id="1437360"/>
    <lineage>
        <taxon>Bacteria</taxon>
        <taxon>Pseudomonadati</taxon>
        <taxon>Pseudomonadota</taxon>
        <taxon>Alphaproteobacteria</taxon>
        <taxon>Hyphomicrobiales</taxon>
        <taxon>Nitrobacteraceae</taxon>
        <taxon>Bradyrhizobium</taxon>
    </lineage>
</organism>
<dbReference type="RefSeq" id="WP_154073045.1">
    <property type="nucleotide sequence ID" value="NZ_LT670818.1"/>
</dbReference>
<evidence type="ECO:0000256" key="1">
    <source>
        <dbReference type="SAM" id="MobiDB-lite"/>
    </source>
</evidence>
<feature type="region of interest" description="Disordered" evidence="1">
    <location>
        <begin position="1"/>
        <end position="69"/>
    </location>
</feature>
<feature type="transmembrane region" description="Helical" evidence="2">
    <location>
        <begin position="125"/>
        <end position="145"/>
    </location>
</feature>
<evidence type="ECO:0000256" key="2">
    <source>
        <dbReference type="SAM" id="Phobius"/>
    </source>
</evidence>
<reference evidence="3 4" key="1">
    <citation type="submission" date="2016-11" db="EMBL/GenBank/DDBJ databases">
        <authorList>
            <person name="Jaros S."/>
            <person name="Januszkiewicz K."/>
            <person name="Wedrychowicz H."/>
        </authorList>
    </citation>
    <scope>NUCLEOTIDE SEQUENCE [LARGE SCALE GENOMIC DNA]</scope>
    <source>
        <strain evidence="3 4">GAS242</strain>
    </source>
</reference>
<sequence length="327" mass="33524">MSEQSAEQISGEYGSLSSAPAVPDSSEPSVQPVVAAPDMVPGQDAAMADASESETAKAEAPRVDTPKVEVPEVEIPQADAPKAEPPRFAGKVLIMSAGERNWDDDGAGPEMAPEPDQGIFGKRRLAVAAMLALAVVAGGLGGAMATAGLSHLFGDDVAGTDSHALEASIARIDSDILTLKAGVEHASRLAASQYTKTSDRLDKVERAQAEPAAKLAKLSETVDKLRAAPPAAAVPVAAAPAAAKEVTGSVTPVAPAAAPKPEVGRLPTVEGWVLRDVGNGGALIEGRRGMYEVYAGDPIPGLGRVDAIRRQDGRWVVVTSKGLIVAR</sequence>
<accession>A0A1M5HCB8</accession>
<evidence type="ECO:0000313" key="4">
    <source>
        <dbReference type="Proteomes" id="UP000190675"/>
    </source>
</evidence>
<dbReference type="Proteomes" id="UP000190675">
    <property type="component" value="Chromosome I"/>
</dbReference>
<dbReference type="OrthoDB" id="7926359at2"/>
<protein>
    <submittedName>
        <fullName evidence="3">Uncharacterized protein</fullName>
    </submittedName>
</protein>
<feature type="compositionally biased region" description="Basic and acidic residues" evidence="1">
    <location>
        <begin position="54"/>
        <end position="69"/>
    </location>
</feature>
<evidence type="ECO:0000313" key="3">
    <source>
        <dbReference type="EMBL" id="SHG13551.1"/>
    </source>
</evidence>
<keyword evidence="2" id="KW-1133">Transmembrane helix</keyword>
<name>A0A1M5HCB8_9BRAD</name>
<keyword evidence="2" id="KW-0472">Membrane</keyword>
<keyword evidence="2" id="KW-0812">Transmembrane</keyword>